<dbReference type="EMBL" id="UYJE01009711">
    <property type="protein sequence ID" value="VDI76013.1"/>
    <property type="molecule type" value="Genomic_DNA"/>
</dbReference>
<comment type="caution">
    <text evidence="3">The sequence shown here is derived from an EMBL/GenBank/DDBJ whole genome shotgun (WGS) entry which is preliminary data.</text>
</comment>
<evidence type="ECO:0000256" key="1">
    <source>
        <dbReference type="ARBA" id="ARBA00022729"/>
    </source>
</evidence>
<dbReference type="PANTHER" id="PTHR16026">
    <property type="entry name" value="CARTILAGE ACIDIC PROTEIN 1"/>
    <property type="match status" value="1"/>
</dbReference>
<evidence type="ECO:0000313" key="3">
    <source>
        <dbReference type="EMBL" id="VDI76013.1"/>
    </source>
</evidence>
<reference evidence="3" key="1">
    <citation type="submission" date="2018-11" db="EMBL/GenBank/DDBJ databases">
        <authorList>
            <person name="Alioto T."/>
            <person name="Alioto T."/>
        </authorList>
    </citation>
    <scope>NUCLEOTIDE SEQUENCE</scope>
</reference>
<dbReference type="Proteomes" id="UP000596742">
    <property type="component" value="Unassembled WGS sequence"/>
</dbReference>
<dbReference type="SUPFAM" id="SSF69318">
    <property type="entry name" value="Integrin alpha N-terminal domain"/>
    <property type="match status" value="1"/>
</dbReference>
<dbReference type="InterPro" id="IPR028994">
    <property type="entry name" value="Integrin_alpha_N"/>
</dbReference>
<accession>A0A8B6H856</accession>
<keyword evidence="4" id="KW-1185">Reference proteome</keyword>
<dbReference type="Pfam" id="PF13517">
    <property type="entry name" value="FG-GAP_3"/>
    <property type="match status" value="2"/>
</dbReference>
<feature type="non-terminal residue" evidence="3">
    <location>
        <position position="1"/>
    </location>
</feature>
<proteinExistence type="predicted"/>
<organism evidence="3 4">
    <name type="scientific">Mytilus galloprovincialis</name>
    <name type="common">Mediterranean mussel</name>
    <dbReference type="NCBI Taxonomy" id="29158"/>
    <lineage>
        <taxon>Eukaryota</taxon>
        <taxon>Metazoa</taxon>
        <taxon>Spiralia</taxon>
        <taxon>Lophotrochozoa</taxon>
        <taxon>Mollusca</taxon>
        <taxon>Bivalvia</taxon>
        <taxon>Autobranchia</taxon>
        <taxon>Pteriomorphia</taxon>
        <taxon>Mytilida</taxon>
        <taxon>Mytiloidea</taxon>
        <taxon>Mytilidae</taxon>
        <taxon>Mytilinae</taxon>
        <taxon>Mytilus</taxon>
    </lineage>
</organism>
<protein>
    <recommendedName>
        <fullName evidence="2">ASPIC/UnbV domain-containing protein</fullName>
    </recommendedName>
</protein>
<dbReference type="AlphaFoldDB" id="A0A8B6H856"/>
<gene>
    <name evidence="3" type="ORF">MGAL_10B055073</name>
</gene>
<keyword evidence="1" id="KW-0732">Signal</keyword>
<dbReference type="PANTHER" id="PTHR16026:SF0">
    <property type="entry name" value="CARTILAGE ACIDIC PROTEIN 1"/>
    <property type="match status" value="1"/>
</dbReference>
<dbReference type="Pfam" id="PF07593">
    <property type="entry name" value="UnbV_ASPIC"/>
    <property type="match status" value="1"/>
</dbReference>
<dbReference type="InterPro" id="IPR011519">
    <property type="entry name" value="UnbV_ASPIC"/>
</dbReference>
<evidence type="ECO:0000313" key="4">
    <source>
        <dbReference type="Proteomes" id="UP000596742"/>
    </source>
</evidence>
<name>A0A8B6H856_MYTGA</name>
<dbReference type="InterPro" id="IPR013517">
    <property type="entry name" value="FG-GAP"/>
</dbReference>
<feature type="domain" description="ASPIC/UnbV" evidence="2">
    <location>
        <begin position="427"/>
        <end position="493"/>
    </location>
</feature>
<dbReference type="InterPro" id="IPR027039">
    <property type="entry name" value="Crtac1"/>
</dbReference>
<dbReference type="OrthoDB" id="10022113at2759"/>
<evidence type="ECO:0000259" key="2">
    <source>
        <dbReference type="Pfam" id="PF07593"/>
    </source>
</evidence>
<dbReference type="Gene3D" id="2.130.10.130">
    <property type="entry name" value="Integrin alpha, N-terminal"/>
    <property type="match status" value="1"/>
</dbReference>
<sequence>LPWLYKIKTEQLNYGVAVSDVDNDGDLEWIVAGFSGSNFVLKYNKKSGYLENIAQKNTPYKNLMDPKGQAIGVCACDIDGDGREEIYFLNTNKAYSGMSSYSDKLFKWRNGQYEDILLDSVNTNLQAKNYAGRSVACVDRFGSGKYSIAVATYSHGGKGNFALLEVDEFNPLTDRERGVLVIRNVAEETGISKSTGGRGLVVGPILNDLGLSDIFFANEGNEWIGNPGDNFLFRNLGHGTFVNIAAESGILDGKENGRGIALADLNNDGLLDIVNGNWEGNHRIFLQSKNKNGERYFRNVASAFFEQPSPIRTVLAADFDNDMQTDIFMNNILTGSQPQPNYLYGVKVLLDSNITIVERDIGEASEKEGYGTGAAYTDMDGDGVLDLLISHGESNKQPLAVYTAKKEKTLHNNWLRVKPLTRYGAPARGALVSLNIDSGVRLTQVIDGGSGYLCQMEPVAHFGLGKHNAVTVEVLWTDGEKVSKKLDNNEINKLIIIQHPVLENIYAEPDIAKDNSKFNVTVSTTVKEEL</sequence>